<dbReference type="InterPro" id="IPR003395">
    <property type="entry name" value="RecF/RecN/SMC_N"/>
</dbReference>
<reference evidence="3 4" key="1">
    <citation type="submission" date="2018-09" db="EMBL/GenBank/DDBJ databases">
        <title>Sphingomonas sp. DAC4.</title>
        <authorList>
            <person name="Seo T."/>
        </authorList>
    </citation>
    <scope>NUCLEOTIDE SEQUENCE [LARGE SCALE GENOMIC DNA]</scope>
    <source>
        <strain evidence="3 4">DAC4</strain>
    </source>
</reference>
<organism evidence="3 4">
    <name type="scientific">Sphingomonas edaphi</name>
    <dbReference type="NCBI Taxonomy" id="2315689"/>
    <lineage>
        <taxon>Bacteria</taxon>
        <taxon>Pseudomonadati</taxon>
        <taxon>Pseudomonadota</taxon>
        <taxon>Alphaproteobacteria</taxon>
        <taxon>Sphingomonadales</taxon>
        <taxon>Sphingomonadaceae</taxon>
        <taxon>Sphingomonas</taxon>
    </lineage>
</organism>
<dbReference type="GO" id="GO:0006302">
    <property type="term" value="P:double-strand break repair"/>
    <property type="evidence" value="ECO:0007669"/>
    <property type="project" value="TreeGrafter"/>
</dbReference>
<keyword evidence="1" id="KW-0175">Coiled coil</keyword>
<dbReference type="PANTHER" id="PTHR32182:SF0">
    <property type="entry name" value="DNA REPLICATION AND REPAIR PROTEIN RECF"/>
    <property type="match status" value="1"/>
</dbReference>
<dbReference type="GO" id="GO:0000731">
    <property type="term" value="P:DNA synthesis involved in DNA repair"/>
    <property type="evidence" value="ECO:0007669"/>
    <property type="project" value="TreeGrafter"/>
</dbReference>
<comment type="caution">
    <text evidence="3">The sequence shown here is derived from an EMBL/GenBank/DDBJ whole genome shotgun (WGS) entry which is preliminary data.</text>
</comment>
<feature type="coiled-coil region" evidence="1">
    <location>
        <begin position="521"/>
        <end position="558"/>
    </location>
</feature>
<dbReference type="Gene3D" id="3.40.50.300">
    <property type="entry name" value="P-loop containing nucleotide triphosphate hydrolases"/>
    <property type="match status" value="2"/>
</dbReference>
<dbReference type="Pfam" id="PF02463">
    <property type="entry name" value="SMC_N"/>
    <property type="match status" value="1"/>
</dbReference>
<evidence type="ECO:0000259" key="2">
    <source>
        <dbReference type="Pfam" id="PF02463"/>
    </source>
</evidence>
<dbReference type="PANTHER" id="PTHR32182">
    <property type="entry name" value="DNA REPLICATION AND REPAIR PROTEIN RECF"/>
    <property type="match status" value="1"/>
</dbReference>
<dbReference type="OrthoDB" id="9795626at2"/>
<sequence>MRPNIKRVEVQGFRSFGSGRQSVDLSDTVSAFWGGNSQGKTSLAEAFEFLLTGQIIRRDMQGSSKDEFSDALRNAHLASTALVQVAADIACADGITRKLTRTLVGDYNKSTTACTSKLEIDGKPAAEPDLQSVLGIKLSQRPLQAPVLAQHTLGYVFSTPPNDRATYFRAVLDTQDLEDFRQAVASLSPLLSTPELEGLRNLAAVEGITSDLPSAALIRRSETLESASTALGDTVSELLASISVTPEGPLANRANQLEQSLEVIQSKTFPLALFGRKADVAWVDLPPNAKDVIQQFETEKSAIELEARRLVGLYSAALSLPEVASQEGDADCPLCLTPHAFTEARRDALKTELQKAETYQLAEANLRSLLGSIDHALELLSTNVVAALPKLVSAGPSERRSAGFTTARLVELSGNRSLVEAWTRALLKLCRVAYALLRVVRSAKAMVQSLLDDIEKWQGAEPLSALLREARRLCAALQEEAAEYAGPTQAVYEPIKKVVDQSTITTGWSALIDCCTNPRSLVADLDTARRLEARRKDLEKALKEIDAANGKVQDEKLSDLSSQVVEWWERLRPEESTYFEGVQRRSPTARRTIDLRVALSPNEDRTEAKPRNAVAVLSQSQLHCLGLALFLARAVKEGSTFLVLDDPVLSSDDDFRPNFNSSVIEALIAQGIQVIILTQDHKSWKDIGHRWSHRGAVQLQILRSDPRIGSELRSASDTLATMLGKAQPLIRSQEPDQRKEGAMMLRQAIERFSKELIVRDRVSRGDSNASITDYDGKDFGTYSAQAHSLLSKDPADPGKLTAAYANVTSGPHDDVPPSLAQLVHASGDIRKLKKDYLP</sequence>
<keyword evidence="4" id="KW-1185">Reference proteome</keyword>
<dbReference type="EMBL" id="QXTF01000001">
    <property type="protein sequence ID" value="RIX31947.1"/>
    <property type="molecule type" value="Genomic_DNA"/>
</dbReference>
<dbReference type="AlphaFoldDB" id="A0A418Q264"/>
<evidence type="ECO:0000313" key="4">
    <source>
        <dbReference type="Proteomes" id="UP000285023"/>
    </source>
</evidence>
<feature type="domain" description="RecF/RecN/SMC N-terminal" evidence="2">
    <location>
        <begin position="5"/>
        <end position="684"/>
    </location>
</feature>
<dbReference type="SUPFAM" id="SSF52540">
    <property type="entry name" value="P-loop containing nucleoside triphosphate hydrolases"/>
    <property type="match status" value="1"/>
</dbReference>
<evidence type="ECO:0000313" key="3">
    <source>
        <dbReference type="EMBL" id="RIX31947.1"/>
    </source>
</evidence>
<evidence type="ECO:0000256" key="1">
    <source>
        <dbReference type="SAM" id="Coils"/>
    </source>
</evidence>
<gene>
    <name evidence="3" type="ORF">D3M59_02840</name>
</gene>
<dbReference type="InterPro" id="IPR027417">
    <property type="entry name" value="P-loop_NTPase"/>
</dbReference>
<dbReference type="Proteomes" id="UP000285023">
    <property type="component" value="Unassembled WGS sequence"/>
</dbReference>
<accession>A0A418Q264</accession>
<proteinExistence type="predicted"/>
<protein>
    <recommendedName>
        <fullName evidence="2">RecF/RecN/SMC N-terminal domain-containing protein</fullName>
    </recommendedName>
</protein>
<name>A0A418Q264_9SPHN</name>
<dbReference type="RefSeq" id="WP_119531404.1">
    <property type="nucleotide sequence ID" value="NZ_QXTF01000001.1"/>
</dbReference>